<feature type="transmembrane region" description="Helical" evidence="1">
    <location>
        <begin position="41"/>
        <end position="61"/>
    </location>
</feature>
<accession>A0A2S7WM58</accession>
<feature type="transmembrane region" description="Helical" evidence="1">
    <location>
        <begin position="73"/>
        <end position="92"/>
    </location>
</feature>
<keyword evidence="1" id="KW-0812">Transmembrane</keyword>
<feature type="transmembrane region" description="Helical" evidence="1">
    <location>
        <begin position="129"/>
        <end position="148"/>
    </location>
</feature>
<keyword evidence="1" id="KW-1133">Transmembrane helix</keyword>
<proteinExistence type="predicted"/>
<protein>
    <recommendedName>
        <fullName evidence="4">Prenyltransferase</fullName>
    </recommendedName>
</protein>
<feature type="transmembrane region" description="Helical" evidence="1">
    <location>
        <begin position="98"/>
        <end position="117"/>
    </location>
</feature>
<dbReference type="Proteomes" id="UP000238882">
    <property type="component" value="Unassembled WGS sequence"/>
</dbReference>
<evidence type="ECO:0000256" key="1">
    <source>
        <dbReference type="SAM" id="Phobius"/>
    </source>
</evidence>
<feature type="transmembrane region" description="Helical" evidence="1">
    <location>
        <begin position="7"/>
        <end position="29"/>
    </location>
</feature>
<reference evidence="2 3" key="1">
    <citation type="submission" date="2016-12" db="EMBL/GenBank/DDBJ databases">
        <title>Trade-off between light-utilization and light-protection in marine flavobacteria.</title>
        <authorList>
            <person name="Kumagai Y."/>
            <person name="Yoshizawa S."/>
            <person name="Kogure K."/>
            <person name="Iwasaki W."/>
        </authorList>
    </citation>
    <scope>NUCLEOTIDE SEQUENCE [LARGE SCALE GENOMIC DNA]</scope>
    <source>
        <strain evidence="2 3">NBRC 108759</strain>
    </source>
</reference>
<name>A0A2S7WM58_9FLAO</name>
<comment type="caution">
    <text evidence="2">The sequence shown here is derived from an EMBL/GenBank/DDBJ whole genome shotgun (WGS) entry which is preliminary data.</text>
</comment>
<feature type="transmembrane region" description="Helical" evidence="1">
    <location>
        <begin position="160"/>
        <end position="179"/>
    </location>
</feature>
<sequence>MKILKTIFNFYINASIHVALAVFAFVRITEIYFDLSYNQNLNYFIFFGTITGYNFVKYAGVAKLHHKSLTDDLKIIQIFSFLCFLALCYYTYLIDIQTLLFILPLTLLTVFYAVPFLSGFEKNLREISYLKIVVVALVWACFTVIIPLVDADKVLTYSELVYTIQRFLLVVVLILPFDIRDVKYDAISLQTIPKKIGVEKTRRMGVMLMIISLILEYILDTPSSVKTPFMLFFFFVIILLMRAKINQPKYYSSFLVEALPIIWWLLLLGFHNF</sequence>
<feature type="transmembrane region" description="Helical" evidence="1">
    <location>
        <begin position="200"/>
        <end position="219"/>
    </location>
</feature>
<gene>
    <name evidence="2" type="ORF">BTO18_05420</name>
</gene>
<evidence type="ECO:0000313" key="2">
    <source>
        <dbReference type="EMBL" id="PQJ78659.1"/>
    </source>
</evidence>
<feature type="transmembrane region" description="Helical" evidence="1">
    <location>
        <begin position="250"/>
        <end position="270"/>
    </location>
</feature>
<organism evidence="2 3">
    <name type="scientific">Polaribacter porphyrae</name>
    <dbReference type="NCBI Taxonomy" id="1137780"/>
    <lineage>
        <taxon>Bacteria</taxon>
        <taxon>Pseudomonadati</taxon>
        <taxon>Bacteroidota</taxon>
        <taxon>Flavobacteriia</taxon>
        <taxon>Flavobacteriales</taxon>
        <taxon>Flavobacteriaceae</taxon>
    </lineage>
</organism>
<dbReference type="EMBL" id="MSCN01000001">
    <property type="protein sequence ID" value="PQJ78659.1"/>
    <property type="molecule type" value="Genomic_DNA"/>
</dbReference>
<evidence type="ECO:0000313" key="3">
    <source>
        <dbReference type="Proteomes" id="UP000238882"/>
    </source>
</evidence>
<dbReference type="AlphaFoldDB" id="A0A2S7WM58"/>
<keyword evidence="1" id="KW-0472">Membrane</keyword>
<feature type="transmembrane region" description="Helical" evidence="1">
    <location>
        <begin position="225"/>
        <end position="243"/>
    </location>
</feature>
<evidence type="ECO:0008006" key="4">
    <source>
        <dbReference type="Google" id="ProtNLM"/>
    </source>
</evidence>
<keyword evidence="3" id="KW-1185">Reference proteome</keyword>
<dbReference type="OrthoDB" id="1467772at2"/>
<dbReference type="RefSeq" id="WP_105015250.1">
    <property type="nucleotide sequence ID" value="NZ_MSCN01000001.1"/>
</dbReference>